<name>A0AAE8GCP6_ACIPI</name>
<dbReference type="InterPro" id="IPR029039">
    <property type="entry name" value="Flavoprotein-like_sf"/>
</dbReference>
<organism evidence="4 5">
    <name type="scientific">Acinetobacter pittii</name>
    <name type="common">Acinetobacter genomosp. 3</name>
    <dbReference type="NCBI Taxonomy" id="48296"/>
    <lineage>
        <taxon>Bacteria</taxon>
        <taxon>Pseudomonadati</taxon>
        <taxon>Pseudomonadota</taxon>
        <taxon>Gammaproteobacteria</taxon>
        <taxon>Moraxellales</taxon>
        <taxon>Moraxellaceae</taxon>
        <taxon>Acinetobacter</taxon>
        <taxon>Acinetobacter calcoaceticus/baumannii complex</taxon>
    </lineage>
</organism>
<gene>
    <name evidence="4" type="ORF">EXD98_07705</name>
</gene>
<reference evidence="4 5" key="1">
    <citation type="submission" date="2019-02" db="EMBL/GenBank/DDBJ databases">
        <title>The Batch Genome Submission of Acinetobacter spp. strains.</title>
        <authorList>
            <person name="Qin J."/>
            <person name="Hu Y."/>
            <person name="Ye H."/>
            <person name="Wei L."/>
            <person name="Feng Y."/>
            <person name="Zong Z."/>
        </authorList>
    </citation>
    <scope>NUCLEOTIDE SEQUENCE [LARGE SCALE GENOMIC DNA]</scope>
    <source>
        <strain evidence="4 5">WCHAP100012</strain>
    </source>
</reference>
<dbReference type="EMBL" id="SGTH01000002">
    <property type="protein sequence ID" value="RZH30023.1"/>
    <property type="molecule type" value="Genomic_DNA"/>
</dbReference>
<dbReference type="AlphaFoldDB" id="A0AAE8GCP6"/>
<feature type="domain" description="Flavodoxin-like fold" evidence="3">
    <location>
        <begin position="6"/>
        <end position="190"/>
    </location>
</feature>
<dbReference type="GO" id="GO:0005829">
    <property type="term" value="C:cytosol"/>
    <property type="evidence" value="ECO:0007669"/>
    <property type="project" value="TreeGrafter"/>
</dbReference>
<dbReference type="GO" id="GO:0003955">
    <property type="term" value="F:NAD(P)H dehydrogenase (quinone) activity"/>
    <property type="evidence" value="ECO:0007669"/>
    <property type="project" value="TreeGrafter"/>
</dbReference>
<dbReference type="PANTHER" id="PTHR10204">
    <property type="entry name" value="NAD P H OXIDOREDUCTASE-RELATED"/>
    <property type="match status" value="1"/>
</dbReference>
<dbReference type="InterPro" id="IPR051545">
    <property type="entry name" value="NAD(P)H_dehydrogenase_qn"/>
</dbReference>
<sequence length="201" mass="23218">MSQVSKRIVVINGHPSDTSFNHALAHNYMEQAKTLGVQVDLIEIAKLDFEPNLKYGYEKRMELEPDLMNALEKIQAADHLVWFFPVWWGGLPAIAKGFIDRLFLPNLVFSYRENSNRVIGHLQSKTVRLITTLDQPGWFYRWYYGEPSTRQLKKATLQFCGVSKVKVNYVGTVRGASSDQRQKWLNQIAKYAKKDCRFISS</sequence>
<comment type="caution">
    <text evidence="4">The sequence shown here is derived from an EMBL/GenBank/DDBJ whole genome shotgun (WGS) entry which is preliminary data.</text>
</comment>
<evidence type="ECO:0000256" key="2">
    <source>
        <dbReference type="ARBA" id="ARBA00023002"/>
    </source>
</evidence>
<dbReference type="SUPFAM" id="SSF52218">
    <property type="entry name" value="Flavoproteins"/>
    <property type="match status" value="1"/>
</dbReference>
<dbReference type="PANTHER" id="PTHR10204:SF34">
    <property type="entry name" value="NAD(P)H DEHYDROGENASE [QUINONE] 1 ISOFORM 1"/>
    <property type="match status" value="1"/>
</dbReference>
<proteinExistence type="inferred from homology"/>
<dbReference type="InterPro" id="IPR003680">
    <property type="entry name" value="Flavodoxin_fold"/>
</dbReference>
<keyword evidence="2" id="KW-0560">Oxidoreductase</keyword>
<dbReference type="RefSeq" id="WP_130173038.1">
    <property type="nucleotide sequence ID" value="NZ_CAJHHG010000002.1"/>
</dbReference>
<dbReference type="Gene3D" id="3.40.50.360">
    <property type="match status" value="1"/>
</dbReference>
<accession>A0AAE8GCP6</accession>
<dbReference type="Proteomes" id="UP000294065">
    <property type="component" value="Unassembled WGS sequence"/>
</dbReference>
<protein>
    <submittedName>
        <fullName evidence="4">Flavodoxin family protein</fullName>
    </submittedName>
</protein>
<evidence type="ECO:0000313" key="5">
    <source>
        <dbReference type="Proteomes" id="UP000294065"/>
    </source>
</evidence>
<comment type="similarity">
    <text evidence="1">Belongs to the NAD(P)H dehydrogenase (quinone) family.</text>
</comment>
<evidence type="ECO:0000259" key="3">
    <source>
        <dbReference type="Pfam" id="PF02525"/>
    </source>
</evidence>
<evidence type="ECO:0000256" key="1">
    <source>
        <dbReference type="ARBA" id="ARBA00006252"/>
    </source>
</evidence>
<evidence type="ECO:0000313" key="4">
    <source>
        <dbReference type="EMBL" id="RZH30023.1"/>
    </source>
</evidence>
<dbReference type="Pfam" id="PF02525">
    <property type="entry name" value="Flavodoxin_2"/>
    <property type="match status" value="1"/>
</dbReference>